<dbReference type="SUPFAM" id="SSF53720">
    <property type="entry name" value="ALDH-like"/>
    <property type="match status" value="1"/>
</dbReference>
<dbReference type="GO" id="GO:0018478">
    <property type="term" value="F:malonate-semialdehyde dehydrogenase (acetylating) activity"/>
    <property type="evidence" value="ECO:0007669"/>
    <property type="project" value="UniProtKB-UniRule"/>
</dbReference>
<keyword evidence="2 3" id="KW-0520">NAD</keyword>
<dbReference type="InterPro" id="IPR016162">
    <property type="entry name" value="Ald_DH_N"/>
</dbReference>
<dbReference type="InterPro" id="IPR016160">
    <property type="entry name" value="Ald_DH_CS_CYS"/>
</dbReference>
<comment type="subunit">
    <text evidence="3">Homotetramer.</text>
</comment>
<evidence type="ECO:0000313" key="6">
    <source>
        <dbReference type="Proteomes" id="UP000252100"/>
    </source>
</evidence>
<dbReference type="FunFam" id="3.40.309.10:FF:000002">
    <property type="entry name" value="Methylmalonate-semialdehyde dehydrogenase (Acylating)"/>
    <property type="match status" value="1"/>
</dbReference>
<evidence type="ECO:0000259" key="4">
    <source>
        <dbReference type="Pfam" id="PF00171"/>
    </source>
</evidence>
<dbReference type="InterPro" id="IPR016163">
    <property type="entry name" value="Ald_DH_C"/>
</dbReference>
<dbReference type="InterPro" id="IPR016161">
    <property type="entry name" value="Ald_DH/histidinol_DH"/>
</dbReference>
<comment type="catalytic activity">
    <reaction evidence="3">
        <text>3-oxopropanoate + NAD(+) + CoA + H2O = hydrogencarbonate + acetyl-CoA + NADH + H(+)</text>
        <dbReference type="Rhea" id="RHEA:76615"/>
        <dbReference type="ChEBI" id="CHEBI:15377"/>
        <dbReference type="ChEBI" id="CHEBI:15378"/>
        <dbReference type="ChEBI" id="CHEBI:17544"/>
        <dbReference type="ChEBI" id="CHEBI:33190"/>
        <dbReference type="ChEBI" id="CHEBI:57287"/>
        <dbReference type="ChEBI" id="CHEBI:57288"/>
        <dbReference type="ChEBI" id="CHEBI:57540"/>
        <dbReference type="ChEBI" id="CHEBI:57945"/>
        <dbReference type="EC" id="1.2.1.27"/>
    </reaction>
</comment>
<feature type="binding site" evidence="3">
    <location>
        <position position="181"/>
    </location>
    <ligand>
        <name>NAD(+)</name>
        <dbReference type="ChEBI" id="CHEBI:57540"/>
    </ligand>
</feature>
<dbReference type="GO" id="GO:0019310">
    <property type="term" value="P:inositol catabolic process"/>
    <property type="evidence" value="ECO:0007669"/>
    <property type="project" value="UniProtKB-UniRule"/>
</dbReference>
<dbReference type="GO" id="GO:0006574">
    <property type="term" value="P:L-valine catabolic process"/>
    <property type="evidence" value="ECO:0007669"/>
    <property type="project" value="TreeGrafter"/>
</dbReference>
<dbReference type="UniPathway" id="UPA00076">
    <property type="reaction ID" value="UER00148"/>
</dbReference>
<accession>A0A345C215</accession>
<dbReference type="PROSITE" id="PS00070">
    <property type="entry name" value="ALDEHYDE_DEHYDR_CYS"/>
    <property type="match status" value="1"/>
</dbReference>
<feature type="binding site" evidence="3">
    <location>
        <position position="180"/>
    </location>
    <ligand>
        <name>NAD(+)</name>
        <dbReference type="ChEBI" id="CHEBI:57540"/>
    </ligand>
</feature>
<evidence type="ECO:0000256" key="1">
    <source>
        <dbReference type="ARBA" id="ARBA00023002"/>
    </source>
</evidence>
<dbReference type="OrthoDB" id="9762913at2"/>
<feature type="binding site" evidence="3">
    <location>
        <position position="177"/>
    </location>
    <ligand>
        <name>NAD(+)</name>
        <dbReference type="ChEBI" id="CHEBI:57540"/>
    </ligand>
</feature>
<dbReference type="Gene3D" id="3.40.605.10">
    <property type="entry name" value="Aldehyde Dehydrogenase, Chain A, domain 1"/>
    <property type="match status" value="1"/>
</dbReference>
<evidence type="ECO:0000256" key="2">
    <source>
        <dbReference type="ARBA" id="ARBA00023027"/>
    </source>
</evidence>
<dbReference type="EC" id="1.2.1.27" evidence="3"/>
<dbReference type="EMBL" id="CP031092">
    <property type="protein sequence ID" value="AXF57246.1"/>
    <property type="molecule type" value="Genomic_DNA"/>
</dbReference>
<organism evidence="5 6">
    <name type="scientific">Salicibibacter kimchii</name>
    <dbReference type="NCBI Taxonomy" id="2099786"/>
    <lineage>
        <taxon>Bacteria</taxon>
        <taxon>Bacillati</taxon>
        <taxon>Bacillota</taxon>
        <taxon>Bacilli</taxon>
        <taxon>Bacillales</taxon>
        <taxon>Bacillaceae</taxon>
        <taxon>Salicibibacter</taxon>
    </lineage>
</organism>
<dbReference type="Pfam" id="PF00171">
    <property type="entry name" value="Aldedh"/>
    <property type="match status" value="1"/>
</dbReference>
<dbReference type="RefSeq" id="WP_114374886.1">
    <property type="nucleotide sequence ID" value="NZ_CP031092.1"/>
</dbReference>
<dbReference type="InterPro" id="IPR023510">
    <property type="entry name" value="MSDH_GmP_bac"/>
</dbReference>
<reference evidence="5 6" key="1">
    <citation type="journal article" date="2018" name="J. Microbiol.">
        <title>Salicibibacter kimchii gen. nov., sp. nov., a moderately halophilic and alkalitolerant bacterium in the family Bacillaceae, isolated from kimchi.</title>
        <authorList>
            <person name="Jang J.Y."/>
            <person name="Oh Y.J."/>
            <person name="Lim S.K."/>
            <person name="Park H.K."/>
            <person name="Lee C."/>
            <person name="Kim J.Y."/>
            <person name="Lee M.A."/>
            <person name="Choi H.J."/>
        </authorList>
    </citation>
    <scope>NUCLEOTIDE SEQUENCE [LARGE SCALE GENOMIC DNA]</scope>
    <source>
        <strain evidence="5 6">NKC1-1</strain>
    </source>
</reference>
<gene>
    <name evidence="5" type="primary">mmsA</name>
    <name evidence="3" type="synonym">iolA</name>
    <name evidence="5" type="ORF">DT065_15385</name>
</gene>
<name>A0A345C215_9BACI</name>
<evidence type="ECO:0000256" key="3">
    <source>
        <dbReference type="HAMAP-Rule" id="MF_01670"/>
    </source>
</evidence>
<proteinExistence type="inferred from homology"/>
<comment type="caution">
    <text evidence="3">Lacks conserved residue(s) required for the propagation of feature annotation.</text>
</comment>
<dbReference type="InterPro" id="IPR015590">
    <property type="entry name" value="Aldehyde_DH_dom"/>
</dbReference>
<dbReference type="Gene3D" id="3.40.309.10">
    <property type="entry name" value="Aldehyde Dehydrogenase, Chain A, domain 2"/>
    <property type="match status" value="1"/>
</dbReference>
<dbReference type="GO" id="GO:0004491">
    <property type="term" value="F:methylmalonate-semialdehyde dehydrogenase (acylating, NAD) activity"/>
    <property type="evidence" value="ECO:0007669"/>
    <property type="project" value="UniProtKB-UniRule"/>
</dbReference>
<feature type="binding site" evidence="3">
    <location>
        <position position="385"/>
    </location>
    <ligand>
        <name>NAD(+)</name>
        <dbReference type="ChEBI" id="CHEBI:57540"/>
    </ligand>
</feature>
<dbReference type="GO" id="GO:0006210">
    <property type="term" value="P:thymine catabolic process"/>
    <property type="evidence" value="ECO:0007669"/>
    <property type="project" value="TreeGrafter"/>
</dbReference>
<dbReference type="NCBIfam" id="TIGR01722">
    <property type="entry name" value="MMSDH"/>
    <property type="match status" value="1"/>
</dbReference>
<comment type="catalytic activity">
    <reaction evidence="3">
        <text>2-methyl-3-oxopropanoate + NAD(+) + CoA + H2O = propanoyl-CoA + hydrogencarbonate + NADH + H(+)</text>
        <dbReference type="Rhea" id="RHEA:20804"/>
        <dbReference type="ChEBI" id="CHEBI:15377"/>
        <dbReference type="ChEBI" id="CHEBI:15378"/>
        <dbReference type="ChEBI" id="CHEBI:17544"/>
        <dbReference type="ChEBI" id="CHEBI:57287"/>
        <dbReference type="ChEBI" id="CHEBI:57392"/>
        <dbReference type="ChEBI" id="CHEBI:57540"/>
        <dbReference type="ChEBI" id="CHEBI:57700"/>
        <dbReference type="ChEBI" id="CHEBI:57945"/>
        <dbReference type="EC" id="1.2.1.27"/>
    </reaction>
</comment>
<comment type="function">
    <text evidence="3">Catalyzes the oxidation of malonate semialdehyde (MSA) and methylmalonate semialdehyde (MMSA) into acetyl-CoA and propanoyl-CoA, respectively. Is involved in a myo-inositol catabolic pathway. Bicarbonate, and not CO2, is the end-product of the enzymatic reaction.</text>
</comment>
<dbReference type="KEGG" id="rue:DT065_15385"/>
<dbReference type="FunFam" id="3.40.605.10:FF:000003">
    <property type="entry name" value="Methylmalonate-semialdehyde dehydrogenase [acylating]"/>
    <property type="match status" value="1"/>
</dbReference>
<sequence>MMTDVKSMRNSINGEWVDSEGGVTESVPNPATGETIANVPISTAADVDRAAEAAKEAYESWSLVPVPDRARYMFKYLQLLNENREELGEIITLENGKTLKDAHGEVQRGIEVVELATSAPNLMMGDALPQIARGIDGSVWRYPLGVVAGITPFNFPMMVPLWMFPLAIACGNTFILKTSERTPLLAERLVELFYDAGFPKGVLNLVHGAKDVVNRVLTQPDIEAISFVGSEPVAKHVYETGTAHGKRVQALAGAKNHAVVMPSSHMEKTIEGVIGSAFGSSGQRCMACSVVAVVDDIADEFMEKLTSATKELQVGDGRYEENFVGPVIREAHKERVLGYIDQGVQEGADLVVDGRDKGAAKEQGYYVGATIFDHVNTDMTIWKDEIFAPVLSVVRVRDLDEAIEVTNSSRFANGAVIYTSNGKEAQTFRDRIDAGLIGVNVNVPAPMAFFAFAGNKASFYGDLGTNGKDGVQFYTRKKVVTERWY</sequence>
<dbReference type="Proteomes" id="UP000252100">
    <property type="component" value="Chromosome"/>
</dbReference>
<dbReference type="PANTHER" id="PTHR43866:SF4">
    <property type="entry name" value="MALONATE-SEMIALDEHYDE DEHYDROGENASE"/>
    <property type="match status" value="1"/>
</dbReference>
<protein>
    <recommendedName>
        <fullName evidence="3">Malonate-semialdehyde dehydrogenase</fullName>
        <shortName evidence="3">MSA dehydrogenase</shortName>
        <ecNumber evidence="3">1.2.1.27</ecNumber>
    </recommendedName>
    <alternativeName>
        <fullName evidence="3">Methylmalonate semialdehyde dehydrogenase</fullName>
        <shortName evidence="3">MMSA dehydrogenase</shortName>
        <shortName evidence="3">MSDH</shortName>
    </alternativeName>
</protein>
<dbReference type="CDD" id="cd07085">
    <property type="entry name" value="ALDH_F6_MMSDH"/>
    <property type="match status" value="1"/>
</dbReference>
<dbReference type="HAMAP" id="MF_01670">
    <property type="entry name" value="IolA"/>
    <property type="match status" value="1"/>
</dbReference>
<feature type="active site" description="Nucleophile" evidence="3">
    <location>
        <position position="285"/>
    </location>
</feature>
<comment type="similarity">
    <text evidence="3">Belongs to the aldehyde dehydrogenase family. IolA subfamily.</text>
</comment>
<keyword evidence="1 3" id="KW-0560">Oxidoreductase</keyword>
<comment type="pathway">
    <text evidence="3">Polyol metabolism; myo-inositol degradation into acetyl-CoA; acetyl-CoA from myo-inositol: step 7/7.</text>
</comment>
<feature type="binding site" evidence="3">
    <location>
        <position position="153"/>
    </location>
    <ligand>
        <name>NAD(+)</name>
        <dbReference type="ChEBI" id="CHEBI:57540"/>
    </ligand>
</feature>
<feature type="domain" description="Aldehyde dehydrogenase" evidence="4">
    <location>
        <begin position="16"/>
        <end position="480"/>
    </location>
</feature>
<dbReference type="PANTHER" id="PTHR43866">
    <property type="entry name" value="MALONATE-SEMIALDEHYDE DEHYDROGENASE"/>
    <property type="match status" value="1"/>
</dbReference>
<evidence type="ECO:0000313" key="5">
    <source>
        <dbReference type="EMBL" id="AXF57246.1"/>
    </source>
</evidence>
<keyword evidence="6" id="KW-1185">Reference proteome</keyword>
<dbReference type="InterPro" id="IPR010061">
    <property type="entry name" value="MeMal-semiAld_DH"/>
</dbReference>
<dbReference type="AlphaFoldDB" id="A0A345C215"/>